<evidence type="ECO:0000256" key="1">
    <source>
        <dbReference type="SAM" id="MobiDB-lite"/>
    </source>
</evidence>
<evidence type="ECO:0000313" key="4">
    <source>
        <dbReference type="Proteomes" id="UP000078200"/>
    </source>
</evidence>
<keyword evidence="2" id="KW-0812">Transmembrane</keyword>
<feature type="compositionally biased region" description="Basic residues" evidence="1">
    <location>
        <begin position="1"/>
        <end position="10"/>
    </location>
</feature>
<feature type="region of interest" description="Disordered" evidence="1">
    <location>
        <begin position="1"/>
        <end position="38"/>
    </location>
</feature>
<keyword evidence="4" id="KW-1185">Reference proteome</keyword>
<dbReference type="Gene3D" id="3.30.70.2850">
    <property type="match status" value="1"/>
</dbReference>
<dbReference type="Proteomes" id="UP000078200">
    <property type="component" value="Unassembled WGS sequence"/>
</dbReference>
<organism evidence="3 4">
    <name type="scientific">Glossina austeni</name>
    <name type="common">Savannah tsetse fly</name>
    <dbReference type="NCBI Taxonomy" id="7395"/>
    <lineage>
        <taxon>Eukaryota</taxon>
        <taxon>Metazoa</taxon>
        <taxon>Ecdysozoa</taxon>
        <taxon>Arthropoda</taxon>
        <taxon>Hexapoda</taxon>
        <taxon>Insecta</taxon>
        <taxon>Pterygota</taxon>
        <taxon>Neoptera</taxon>
        <taxon>Endopterygota</taxon>
        <taxon>Diptera</taxon>
        <taxon>Brachycera</taxon>
        <taxon>Muscomorpha</taxon>
        <taxon>Hippoboscoidea</taxon>
        <taxon>Glossinidae</taxon>
        <taxon>Glossina</taxon>
    </lineage>
</organism>
<dbReference type="AlphaFoldDB" id="A0A1A9UPU3"/>
<protein>
    <submittedName>
        <fullName evidence="3">Uncharacterized protein</fullName>
    </submittedName>
</protein>
<keyword evidence="2" id="KW-1133">Transmembrane helix</keyword>
<evidence type="ECO:0000313" key="3">
    <source>
        <dbReference type="EnsemblMetazoa" id="GAUT011537-PA"/>
    </source>
</evidence>
<keyword evidence="2" id="KW-0472">Membrane</keyword>
<accession>A0A1A9UPU3</accession>
<feature type="transmembrane region" description="Helical" evidence="2">
    <location>
        <begin position="125"/>
        <end position="148"/>
    </location>
</feature>
<feature type="region of interest" description="Disordered" evidence="1">
    <location>
        <begin position="54"/>
        <end position="117"/>
    </location>
</feature>
<feature type="compositionally biased region" description="Acidic residues" evidence="1">
    <location>
        <begin position="60"/>
        <end position="114"/>
    </location>
</feature>
<name>A0A1A9UPU3_GLOAU</name>
<dbReference type="EnsemblMetazoa" id="GAUT011537-RA">
    <property type="protein sequence ID" value="GAUT011537-PA"/>
    <property type="gene ID" value="GAUT011537"/>
</dbReference>
<evidence type="ECO:0000256" key="2">
    <source>
        <dbReference type="SAM" id="Phobius"/>
    </source>
</evidence>
<reference evidence="3" key="1">
    <citation type="submission" date="2020-05" db="UniProtKB">
        <authorList>
            <consortium name="EnsemblMetazoa"/>
        </authorList>
    </citation>
    <scope>IDENTIFICATION</scope>
    <source>
        <strain evidence="3">TTRI</strain>
    </source>
</reference>
<proteinExistence type="predicted"/>
<dbReference type="VEuPathDB" id="VectorBase:GAUT011537"/>
<sequence>MSRGRGRGRGRGSASADGRQKLVTAAMQTPSGHVTGVNVFQRFIESPIFETGIRNAYMSDSDDNDEDNSDDDDDDDDEDEDEDEDDGDDDGDDGDDDSDDDDNNDVADDDEESFSTDASDTSCCWYFVITAAVTLLFCGICTNVMIMVNIINNERVRGRCCLFVMNKL</sequence>